<feature type="transmembrane region" description="Helical" evidence="6">
    <location>
        <begin position="662"/>
        <end position="679"/>
    </location>
</feature>
<dbReference type="AlphaFoldDB" id="A0A1D2VDD8"/>
<dbReference type="PANTHER" id="PTHR19432:SF35">
    <property type="entry name" value="SOLUTE CARRIER FAMILY 45 MEMBER 3 ISOFORM X1"/>
    <property type="match status" value="1"/>
</dbReference>
<keyword evidence="5 6" id="KW-0472">Membrane</keyword>
<keyword evidence="8" id="KW-1185">Reference proteome</keyword>
<dbReference type="GO" id="GO:0008506">
    <property type="term" value="F:sucrose:proton symporter activity"/>
    <property type="evidence" value="ECO:0007669"/>
    <property type="project" value="TreeGrafter"/>
</dbReference>
<feature type="transmembrane region" description="Helical" evidence="6">
    <location>
        <begin position="493"/>
        <end position="516"/>
    </location>
</feature>
<feature type="transmembrane region" description="Helical" evidence="6">
    <location>
        <begin position="88"/>
        <end position="106"/>
    </location>
</feature>
<evidence type="ECO:0000256" key="2">
    <source>
        <dbReference type="ARBA" id="ARBA00022448"/>
    </source>
</evidence>
<evidence type="ECO:0000256" key="6">
    <source>
        <dbReference type="SAM" id="Phobius"/>
    </source>
</evidence>
<evidence type="ECO:0000256" key="5">
    <source>
        <dbReference type="ARBA" id="ARBA00023136"/>
    </source>
</evidence>
<accession>A0A1D2VDD8</accession>
<feature type="transmembrane region" description="Helical" evidence="6">
    <location>
        <begin position="239"/>
        <end position="258"/>
    </location>
</feature>
<feature type="transmembrane region" description="Helical" evidence="6">
    <location>
        <begin position="469"/>
        <end position="487"/>
    </location>
</feature>
<feature type="transmembrane region" description="Helical" evidence="6">
    <location>
        <begin position="278"/>
        <end position="298"/>
    </location>
</feature>
<dbReference type="GO" id="GO:0005886">
    <property type="term" value="C:plasma membrane"/>
    <property type="evidence" value="ECO:0007669"/>
    <property type="project" value="TreeGrafter"/>
</dbReference>
<dbReference type="GeneID" id="30967345"/>
<feature type="transmembrane region" description="Helical" evidence="6">
    <location>
        <begin position="126"/>
        <end position="149"/>
    </location>
</feature>
<dbReference type="PANTHER" id="PTHR19432">
    <property type="entry name" value="SUGAR TRANSPORTER"/>
    <property type="match status" value="1"/>
</dbReference>
<proteinExistence type="predicted"/>
<comment type="subcellular location">
    <subcellularLocation>
        <location evidence="1">Membrane</location>
        <topology evidence="1">Multi-pass membrane protein</topology>
    </subcellularLocation>
</comment>
<feature type="transmembrane region" description="Helical" evidence="6">
    <location>
        <begin position="359"/>
        <end position="377"/>
    </location>
</feature>
<keyword evidence="2" id="KW-0813">Transport</keyword>
<dbReference type="Gene3D" id="1.20.1250.20">
    <property type="entry name" value="MFS general substrate transporter like domains"/>
    <property type="match status" value="1"/>
</dbReference>
<evidence type="ECO:0000313" key="7">
    <source>
        <dbReference type="EMBL" id="ODV59714.1"/>
    </source>
</evidence>
<evidence type="ECO:0000313" key="8">
    <source>
        <dbReference type="Proteomes" id="UP000095038"/>
    </source>
</evidence>
<evidence type="ECO:0000256" key="4">
    <source>
        <dbReference type="ARBA" id="ARBA00022989"/>
    </source>
</evidence>
<gene>
    <name evidence="7" type="ORF">ASCRUDRAFT_77056</name>
</gene>
<evidence type="ECO:0000256" key="3">
    <source>
        <dbReference type="ARBA" id="ARBA00022692"/>
    </source>
</evidence>
<keyword evidence="4 6" id="KW-1133">Transmembrane helix</keyword>
<dbReference type="RefSeq" id="XP_020046021.1">
    <property type="nucleotide sequence ID" value="XM_020193709.1"/>
</dbReference>
<evidence type="ECO:0000256" key="1">
    <source>
        <dbReference type="ARBA" id="ARBA00004141"/>
    </source>
</evidence>
<organism evidence="7 8">
    <name type="scientific">Ascoidea rubescens DSM 1968</name>
    <dbReference type="NCBI Taxonomy" id="1344418"/>
    <lineage>
        <taxon>Eukaryota</taxon>
        <taxon>Fungi</taxon>
        <taxon>Dikarya</taxon>
        <taxon>Ascomycota</taxon>
        <taxon>Saccharomycotina</taxon>
        <taxon>Saccharomycetes</taxon>
        <taxon>Ascoideaceae</taxon>
        <taxon>Ascoidea</taxon>
    </lineage>
</organism>
<name>A0A1D2VDD8_9ASCO</name>
<feature type="transmembrane region" description="Helical" evidence="6">
    <location>
        <begin position="423"/>
        <end position="448"/>
    </location>
</feature>
<dbReference type="SUPFAM" id="SSF103473">
    <property type="entry name" value="MFS general substrate transporter"/>
    <property type="match status" value="1"/>
</dbReference>
<dbReference type="EMBL" id="KV454485">
    <property type="protein sequence ID" value="ODV59714.1"/>
    <property type="molecule type" value="Genomic_DNA"/>
</dbReference>
<feature type="transmembrane region" description="Helical" evidence="6">
    <location>
        <begin position="161"/>
        <end position="181"/>
    </location>
</feature>
<sequence>MPKQTQMQASSSSADIHAFIVDENALLNNSANAALNDNYKRTNTTDDYDLPNDSHYEYQNLLSTSNLSPNLNDLENNQLKSMINPQRSTIYIIILTVILGALQLSWCTEFAEGTPFLLSLGISKKVLSLIWIAGPLSGTIGQPIVGILSDNSAFSIGKRRPFIILGSILTSLSLVYLSNSVDIIRLFLPNDSSIDYIHRKTIPFASFGIYLLDFSIQFIQATSRALIIDNIPINQQNLANAYAARMIGSFNIFGYYLSSIELKKIYPLNLISNNQFKLLSFCSIFILSLFTIVVTILIKEQNPKNDFLHNSNTNATTTTTTTTNNNNNNNNNSVSSQFKNFFKKLYLTIKFKLSPQIKLINFVEFFAWIGYFPMLFYTTTYVGEIYIFQYLNQRKNDGLPPLLDNSALSQLKEESVRKGSQALLVHSVSSLFIVIFLPLLVNSNLFNFNTIHTNILSFSFIKSPTVKNFWIISHIIFIICMSSTFFIQNFYQIIIMYCFLGIPWGSALWAPFVLIGEELTRIKHYKTSLKQFILNNNNNDINDILNDQSTSYSSNYDNDNDNDNDNEIININTNINTNTNANINIQTNYSNKVFNFKKYEHEAGIILGIHNIFVAAPQAISSLLSSILFSFLADDNNNNINKTYKKYYDDDGNVKFDSSLSWIFRFGGLTCLIALLLSLKLKNDEQLDEEYDDCLKIEMSSKSKTNTN</sequence>
<protein>
    <submittedName>
        <fullName evidence="7">MFS general substrate transporter</fullName>
    </submittedName>
</protein>
<reference evidence="8" key="1">
    <citation type="submission" date="2016-05" db="EMBL/GenBank/DDBJ databases">
        <title>Comparative genomics of biotechnologically important yeasts.</title>
        <authorList>
            <consortium name="DOE Joint Genome Institute"/>
            <person name="Riley R."/>
            <person name="Haridas S."/>
            <person name="Wolfe K.H."/>
            <person name="Lopes M.R."/>
            <person name="Hittinger C.T."/>
            <person name="Goker M."/>
            <person name="Salamov A."/>
            <person name="Wisecaver J."/>
            <person name="Long T.M."/>
            <person name="Aerts A.L."/>
            <person name="Barry K."/>
            <person name="Choi C."/>
            <person name="Clum A."/>
            <person name="Coughlan A.Y."/>
            <person name="Deshpande S."/>
            <person name="Douglass A.P."/>
            <person name="Hanson S.J."/>
            <person name="Klenk H.-P."/>
            <person name="Labutti K."/>
            <person name="Lapidus A."/>
            <person name="Lindquist E."/>
            <person name="Lipzen A."/>
            <person name="Meier-Kolthoff J.P."/>
            <person name="Ohm R.A."/>
            <person name="Otillar R.P."/>
            <person name="Pangilinan J."/>
            <person name="Peng Y."/>
            <person name="Rokas A."/>
            <person name="Rosa C.A."/>
            <person name="Scheuner C."/>
            <person name="Sibirny A.A."/>
            <person name="Slot J.C."/>
            <person name="Stielow J.B."/>
            <person name="Sun H."/>
            <person name="Kurtzman C.P."/>
            <person name="Blackwell M."/>
            <person name="Grigoriev I.V."/>
            <person name="Jeffries T.W."/>
        </authorList>
    </citation>
    <scope>NUCLEOTIDE SEQUENCE [LARGE SCALE GENOMIC DNA]</scope>
    <source>
        <strain evidence="8">DSM 1968</strain>
    </source>
</reference>
<keyword evidence="3 6" id="KW-0812">Transmembrane</keyword>
<dbReference type="InParanoid" id="A0A1D2VDD8"/>
<dbReference type="STRING" id="1344418.A0A1D2VDD8"/>
<feature type="transmembrane region" description="Helical" evidence="6">
    <location>
        <begin position="605"/>
        <end position="632"/>
    </location>
</feature>
<dbReference type="Proteomes" id="UP000095038">
    <property type="component" value="Unassembled WGS sequence"/>
</dbReference>
<feature type="transmembrane region" description="Helical" evidence="6">
    <location>
        <begin position="201"/>
        <end position="219"/>
    </location>
</feature>
<dbReference type="InterPro" id="IPR036259">
    <property type="entry name" value="MFS_trans_sf"/>
</dbReference>
<dbReference type="OrthoDB" id="28755at2759"/>